<evidence type="ECO:0000313" key="2">
    <source>
        <dbReference type="Proteomes" id="UP001189616"/>
    </source>
</evidence>
<dbReference type="Proteomes" id="UP001189616">
    <property type="component" value="Unassembled WGS sequence"/>
</dbReference>
<name>A0ABN9J6E2_9RALS</name>
<accession>A0ABN9J6E2</accession>
<sequence>MAPEKPKKTKVVRDSFTMPEADYRMLAELKERCLAGGKKVKKSELLRAGVNLLAAMPANRLLAVLAKLDSVKTGRPTKV</sequence>
<organism evidence="1 2">
    <name type="scientific">Ralstonia condita</name>
    <dbReference type="NCBI Taxonomy" id="3058600"/>
    <lineage>
        <taxon>Bacteria</taxon>
        <taxon>Pseudomonadati</taxon>
        <taxon>Pseudomonadota</taxon>
        <taxon>Betaproteobacteria</taxon>
        <taxon>Burkholderiales</taxon>
        <taxon>Burkholderiaceae</taxon>
        <taxon>Ralstonia</taxon>
    </lineage>
</organism>
<keyword evidence="2" id="KW-1185">Reference proteome</keyword>
<comment type="caution">
    <text evidence="1">The sequence shown here is derived from an EMBL/GenBank/DDBJ whole genome shotgun (WGS) entry which is preliminary data.</text>
</comment>
<gene>
    <name evidence="1" type="ORF">LMG7141_03791</name>
</gene>
<dbReference type="EMBL" id="CATYWO010000008">
    <property type="protein sequence ID" value="CAJ0800218.1"/>
    <property type="molecule type" value="Genomic_DNA"/>
</dbReference>
<evidence type="ECO:0000313" key="1">
    <source>
        <dbReference type="EMBL" id="CAJ0800218.1"/>
    </source>
</evidence>
<proteinExistence type="predicted"/>
<protein>
    <submittedName>
        <fullName evidence="1">Uncharacterized protein</fullName>
    </submittedName>
</protein>
<reference evidence="1 2" key="1">
    <citation type="submission" date="2023-07" db="EMBL/GenBank/DDBJ databases">
        <authorList>
            <person name="Peeters C."/>
        </authorList>
    </citation>
    <scope>NUCLEOTIDE SEQUENCE [LARGE SCALE GENOMIC DNA]</scope>
    <source>
        <strain evidence="1 2">LMG 7141</strain>
    </source>
</reference>